<dbReference type="PANTHER" id="PTHR12428:SF66">
    <property type="entry name" value="MITOCHONDRIAL INNER MEMBRANE PROTEIN OXA1L"/>
    <property type="match status" value="1"/>
</dbReference>
<dbReference type="InterPro" id="IPR001708">
    <property type="entry name" value="YidC/ALB3/OXA1/COX18"/>
</dbReference>
<dbReference type="EMBL" id="JBEFKJ010000020">
    <property type="protein sequence ID" value="KAL2040685.1"/>
    <property type="molecule type" value="Genomic_DNA"/>
</dbReference>
<keyword evidence="8" id="KW-0472">Membrane</keyword>
<comment type="subcellular location">
    <subcellularLocation>
        <location evidence="9">Membrane</location>
        <topology evidence="9">Multi-pass membrane protein</topology>
    </subcellularLocation>
    <subcellularLocation>
        <location evidence="1">Mitochondrion inner membrane</location>
        <topology evidence="1">Multi-pass membrane protein</topology>
    </subcellularLocation>
</comment>
<dbReference type="Proteomes" id="UP001590950">
    <property type="component" value="Unassembled WGS sequence"/>
</dbReference>
<evidence type="ECO:0000256" key="8">
    <source>
        <dbReference type="ARBA" id="ARBA00023136"/>
    </source>
</evidence>
<organism evidence="12 13">
    <name type="scientific">Stereocaulon virgatum</name>
    <dbReference type="NCBI Taxonomy" id="373712"/>
    <lineage>
        <taxon>Eukaryota</taxon>
        <taxon>Fungi</taxon>
        <taxon>Dikarya</taxon>
        <taxon>Ascomycota</taxon>
        <taxon>Pezizomycotina</taxon>
        <taxon>Lecanoromycetes</taxon>
        <taxon>OSLEUM clade</taxon>
        <taxon>Lecanoromycetidae</taxon>
        <taxon>Lecanorales</taxon>
        <taxon>Lecanorineae</taxon>
        <taxon>Stereocaulaceae</taxon>
        <taxon>Stereocaulon</taxon>
    </lineage>
</organism>
<feature type="region of interest" description="Disordered" evidence="10">
    <location>
        <begin position="413"/>
        <end position="470"/>
    </location>
</feature>
<gene>
    <name evidence="12" type="ORF">N7G274_006664</name>
</gene>
<keyword evidence="6" id="KW-1133">Transmembrane helix</keyword>
<evidence type="ECO:0000259" key="11">
    <source>
        <dbReference type="Pfam" id="PF02096"/>
    </source>
</evidence>
<comment type="similarity">
    <text evidence="2 9">Belongs to the OXA1/ALB3/YidC family.</text>
</comment>
<keyword evidence="4" id="KW-0999">Mitochondrion inner membrane</keyword>
<feature type="compositionally biased region" description="Basic and acidic residues" evidence="10">
    <location>
        <begin position="413"/>
        <end position="423"/>
    </location>
</feature>
<evidence type="ECO:0000256" key="5">
    <source>
        <dbReference type="ARBA" id="ARBA00022946"/>
    </source>
</evidence>
<protein>
    <recommendedName>
        <fullName evidence="11">Membrane insertase YidC/Oxa/ALB C-terminal domain-containing protein</fullName>
    </recommendedName>
</protein>
<evidence type="ECO:0000256" key="7">
    <source>
        <dbReference type="ARBA" id="ARBA00023128"/>
    </source>
</evidence>
<feature type="compositionally biased region" description="Polar residues" evidence="10">
    <location>
        <begin position="367"/>
        <end position="382"/>
    </location>
</feature>
<dbReference type="PANTHER" id="PTHR12428">
    <property type="entry name" value="OXA1"/>
    <property type="match status" value="1"/>
</dbReference>
<sequence length="470" mass="52903">MIQARFLQRSSHRLKNSYTQLAIPSTSRRNFSSQFARTTLQSHTPQQPLSLSHAPWQYRQRPLRYLAGPLATRFASNFANTTPIAEIDSRHALPAQSSAPAGEGFLPTSLDKITESMPPVHEHIGFLKEMGLDYGWGTTAFVEWLLEHVHIYTGTPWWLSITLSMLIIRVSLLKLYFDAADAAARSQVIAPHMDPLMKQYQVALAQGNRAEAQKVGGEMKTLRRNAGISYLKQFAPFVQVPIGFGTFRLMRGMAYLPVPGLDNGGVLWFSDLTVSDPIFILPIATSAAYYFAFKFGGETGSSSPMTPGMRRVFLYAIPPFSGLIMANWPAALQMTFCIAAMISLIQSSLLRQPWFRDFLGLQPIPPRSNTGKSDNSTYTGTITRYRPPANASEPKKGGIILDVKNNLSKFYQESKKKVEERTQPKKTGRRTAAELKYAKEYDARRKRELEQEAEVRRLEREERLSGRSQE</sequence>
<keyword evidence="5" id="KW-0809">Transit peptide</keyword>
<comment type="caution">
    <text evidence="12">The sequence shown here is derived from an EMBL/GenBank/DDBJ whole genome shotgun (WGS) entry which is preliminary data.</text>
</comment>
<dbReference type="Pfam" id="PF02096">
    <property type="entry name" value="60KD_IMP"/>
    <property type="match status" value="1"/>
</dbReference>
<dbReference type="InterPro" id="IPR028055">
    <property type="entry name" value="YidC/Oxa/ALB_C"/>
</dbReference>
<dbReference type="CDD" id="cd20069">
    <property type="entry name" value="5TM_Oxa1-like"/>
    <property type="match status" value="1"/>
</dbReference>
<evidence type="ECO:0000313" key="12">
    <source>
        <dbReference type="EMBL" id="KAL2040685.1"/>
    </source>
</evidence>
<evidence type="ECO:0000256" key="6">
    <source>
        <dbReference type="ARBA" id="ARBA00022989"/>
    </source>
</evidence>
<evidence type="ECO:0000256" key="10">
    <source>
        <dbReference type="SAM" id="MobiDB-lite"/>
    </source>
</evidence>
<keyword evidence="3 9" id="KW-0812">Transmembrane</keyword>
<feature type="region of interest" description="Disordered" evidence="10">
    <location>
        <begin position="366"/>
        <end position="397"/>
    </location>
</feature>
<keyword evidence="7" id="KW-0496">Mitochondrion</keyword>
<evidence type="ECO:0000256" key="1">
    <source>
        <dbReference type="ARBA" id="ARBA00004448"/>
    </source>
</evidence>
<evidence type="ECO:0000256" key="3">
    <source>
        <dbReference type="ARBA" id="ARBA00022692"/>
    </source>
</evidence>
<evidence type="ECO:0000256" key="2">
    <source>
        <dbReference type="ARBA" id="ARBA00009877"/>
    </source>
</evidence>
<evidence type="ECO:0000256" key="4">
    <source>
        <dbReference type="ARBA" id="ARBA00022792"/>
    </source>
</evidence>
<evidence type="ECO:0000256" key="9">
    <source>
        <dbReference type="RuleBase" id="RU003945"/>
    </source>
</evidence>
<proteinExistence type="inferred from homology"/>
<name>A0ABR4A4C5_9LECA</name>
<feature type="domain" description="Membrane insertase YidC/Oxa/ALB C-terminal" evidence="11">
    <location>
        <begin position="157"/>
        <end position="350"/>
    </location>
</feature>
<evidence type="ECO:0000313" key="13">
    <source>
        <dbReference type="Proteomes" id="UP001590950"/>
    </source>
</evidence>
<feature type="compositionally biased region" description="Basic and acidic residues" evidence="10">
    <location>
        <begin position="431"/>
        <end position="470"/>
    </location>
</feature>
<reference evidence="12 13" key="1">
    <citation type="submission" date="2024-09" db="EMBL/GenBank/DDBJ databases">
        <title>Rethinking Asexuality: The Enigmatic Case of Functional Sexual Genes in Lepraria (Stereocaulaceae).</title>
        <authorList>
            <person name="Doellman M."/>
            <person name="Sun Y."/>
            <person name="Barcenas-Pena A."/>
            <person name="Lumbsch H.T."/>
            <person name="Grewe F."/>
        </authorList>
    </citation>
    <scope>NUCLEOTIDE SEQUENCE [LARGE SCALE GENOMIC DNA]</scope>
    <source>
        <strain evidence="12 13">Mercado 3170</strain>
    </source>
</reference>
<accession>A0ABR4A4C5</accession>
<keyword evidence="13" id="KW-1185">Reference proteome</keyword>